<protein>
    <submittedName>
        <fullName evidence="2">Alpha/beta hydrolase</fullName>
    </submittedName>
</protein>
<dbReference type="GO" id="GO:0016787">
    <property type="term" value="F:hydrolase activity"/>
    <property type="evidence" value="ECO:0007669"/>
    <property type="project" value="UniProtKB-KW"/>
</dbReference>
<gene>
    <name evidence="2" type="ORF">KQ910_06655</name>
</gene>
<evidence type="ECO:0000313" key="2">
    <source>
        <dbReference type="EMBL" id="MBU8873438.1"/>
    </source>
</evidence>
<name>A0ABS6IJJ2_9HYPH</name>
<evidence type="ECO:0000259" key="1">
    <source>
        <dbReference type="Pfam" id="PF00561"/>
    </source>
</evidence>
<evidence type="ECO:0000313" key="3">
    <source>
        <dbReference type="Proteomes" id="UP000727907"/>
    </source>
</evidence>
<dbReference type="Proteomes" id="UP000727907">
    <property type="component" value="Unassembled WGS sequence"/>
</dbReference>
<feature type="domain" description="AB hydrolase-1" evidence="1">
    <location>
        <begin position="30"/>
        <end position="308"/>
    </location>
</feature>
<comment type="caution">
    <text evidence="2">The sequence shown here is derived from an EMBL/GenBank/DDBJ whole genome shotgun (WGS) entry which is preliminary data.</text>
</comment>
<keyword evidence="3" id="KW-1185">Reference proteome</keyword>
<accession>A0ABS6IJJ2</accession>
<keyword evidence="2" id="KW-0378">Hydrolase</keyword>
<reference evidence="2 3" key="1">
    <citation type="submission" date="2021-06" db="EMBL/GenBank/DDBJ databases">
        <authorList>
            <person name="Lee D.H."/>
        </authorList>
    </citation>
    <scope>NUCLEOTIDE SEQUENCE [LARGE SCALE GENOMIC DNA]</scope>
    <source>
        <strain evidence="2 3">MMS21-HV4-11</strain>
    </source>
</reference>
<dbReference type="PANTHER" id="PTHR43329">
    <property type="entry name" value="EPOXIDE HYDROLASE"/>
    <property type="match status" value="1"/>
</dbReference>
<dbReference type="InterPro" id="IPR000073">
    <property type="entry name" value="AB_hydrolase_1"/>
</dbReference>
<sequence length="324" mass="35905">MTNSPVPGVTLKTTTANNIHMRYAEAGSGPLVLFCHGWPESWYSWRHQLQAVSQAGFRAVAPDMRGYGGTQSPEPIDQYTLYHLVGDMAELVKALGETKAVIVGHDWGAPVAWHAALWRPDLFTAVSAMSVPYAPPGYVDILSALEKLGIDNFYLQYFQKPGVAEAELQQDIRGALRKLYYTAGGEMTEKDKGFGRLTGGTLLANTVDPEKLPAWQSDADLDYYAAEFARAGFRGGLNWYRNLRRNWELSGPWRGQPIRQPSQFIAGSRDGVLRFPAAKSQLEAYPKTLPGLRGSHILDGAGHWVQQERAAEVNRLLIEFLKGL</sequence>
<dbReference type="EMBL" id="JAHOPB010000001">
    <property type="protein sequence ID" value="MBU8873438.1"/>
    <property type="molecule type" value="Genomic_DNA"/>
</dbReference>
<dbReference type="RefSeq" id="WP_216957680.1">
    <property type="nucleotide sequence ID" value="NZ_JAHOPB010000001.1"/>
</dbReference>
<organism evidence="2 3">
    <name type="scientific">Reyranella humidisoli</name>
    <dbReference type="NCBI Taxonomy" id="2849149"/>
    <lineage>
        <taxon>Bacteria</taxon>
        <taxon>Pseudomonadati</taxon>
        <taxon>Pseudomonadota</taxon>
        <taxon>Alphaproteobacteria</taxon>
        <taxon>Hyphomicrobiales</taxon>
        <taxon>Reyranellaceae</taxon>
        <taxon>Reyranella</taxon>
    </lineage>
</organism>
<proteinExistence type="predicted"/>
<dbReference type="Pfam" id="PF00561">
    <property type="entry name" value="Abhydrolase_1"/>
    <property type="match status" value="1"/>
</dbReference>